<evidence type="ECO:0000256" key="3">
    <source>
        <dbReference type="ARBA" id="ARBA00023163"/>
    </source>
</evidence>
<dbReference type="PROSITE" id="PS50977">
    <property type="entry name" value="HTH_TETR_2"/>
    <property type="match status" value="1"/>
</dbReference>
<dbReference type="InterPro" id="IPR050109">
    <property type="entry name" value="HTH-type_TetR-like_transc_reg"/>
</dbReference>
<sequence length="214" mass="23846">MTSGERRESRREQIIRAGFAELCDRGYEATTIADIARRAGISQGAMYRHFSGKRELLDEVFDYGVERMWDKIEPEELLSAADPADAVIAERISEAGRRLFQLLDEEPDLLRLLIVESTAIDPELRMRAVGVENILISYLAPMLAATRQARSPELPPSVDSDVVARMLVALLAPGLAASMADRFSGERRERFIESARIFIENGIFTEGDSGDGEK</sequence>
<dbReference type="SUPFAM" id="SSF46689">
    <property type="entry name" value="Homeodomain-like"/>
    <property type="match status" value="1"/>
</dbReference>
<dbReference type="PRINTS" id="PR00455">
    <property type="entry name" value="HTHTETR"/>
</dbReference>
<protein>
    <submittedName>
        <fullName evidence="6">DNA-binding transcriptional regulator, AcrR family</fullName>
    </submittedName>
</protein>
<dbReference type="InterPro" id="IPR009057">
    <property type="entry name" value="Homeodomain-like_sf"/>
</dbReference>
<dbReference type="InterPro" id="IPR001647">
    <property type="entry name" value="HTH_TetR"/>
</dbReference>
<keyword evidence="3" id="KW-0804">Transcription</keyword>
<keyword evidence="7" id="KW-1185">Reference proteome</keyword>
<feature type="domain" description="HTH tetR-type" evidence="5">
    <location>
        <begin position="8"/>
        <end position="68"/>
    </location>
</feature>
<keyword evidence="1" id="KW-0805">Transcription regulation</keyword>
<dbReference type="SUPFAM" id="SSF48498">
    <property type="entry name" value="Tetracyclin repressor-like, C-terminal domain"/>
    <property type="match status" value="1"/>
</dbReference>
<dbReference type="PROSITE" id="PS01081">
    <property type="entry name" value="HTH_TETR_1"/>
    <property type="match status" value="1"/>
</dbReference>
<dbReference type="Gene3D" id="1.10.357.10">
    <property type="entry name" value="Tetracycline Repressor, domain 2"/>
    <property type="match status" value="1"/>
</dbReference>
<dbReference type="AlphaFoldDB" id="A0A1H4SK57"/>
<dbReference type="GO" id="GO:0000976">
    <property type="term" value="F:transcription cis-regulatory region binding"/>
    <property type="evidence" value="ECO:0007669"/>
    <property type="project" value="TreeGrafter"/>
</dbReference>
<accession>A0A1H4SK57</accession>
<feature type="DNA-binding region" description="H-T-H motif" evidence="4">
    <location>
        <begin position="31"/>
        <end position="50"/>
    </location>
</feature>
<evidence type="ECO:0000256" key="1">
    <source>
        <dbReference type="ARBA" id="ARBA00023015"/>
    </source>
</evidence>
<evidence type="ECO:0000313" key="6">
    <source>
        <dbReference type="EMBL" id="SEC44585.1"/>
    </source>
</evidence>
<reference evidence="7" key="1">
    <citation type="submission" date="2016-10" db="EMBL/GenBank/DDBJ databases">
        <authorList>
            <person name="Varghese N."/>
            <person name="Submissions S."/>
        </authorList>
    </citation>
    <scope>NUCLEOTIDE SEQUENCE [LARGE SCALE GENOMIC DNA]</scope>
    <source>
        <strain evidence="7">DSM 44234</strain>
    </source>
</reference>
<evidence type="ECO:0000256" key="2">
    <source>
        <dbReference type="ARBA" id="ARBA00023125"/>
    </source>
</evidence>
<dbReference type="PANTHER" id="PTHR30055:SF234">
    <property type="entry name" value="HTH-TYPE TRANSCRIPTIONAL REGULATOR BETI"/>
    <property type="match status" value="1"/>
</dbReference>
<dbReference type="STRING" id="57704.SAMN04489793_2312"/>
<evidence type="ECO:0000313" key="7">
    <source>
        <dbReference type="Proteomes" id="UP000182241"/>
    </source>
</evidence>
<proteinExistence type="predicted"/>
<dbReference type="PANTHER" id="PTHR30055">
    <property type="entry name" value="HTH-TYPE TRANSCRIPTIONAL REGULATOR RUTR"/>
    <property type="match status" value="1"/>
</dbReference>
<dbReference type="GO" id="GO:0003700">
    <property type="term" value="F:DNA-binding transcription factor activity"/>
    <property type="evidence" value="ECO:0007669"/>
    <property type="project" value="TreeGrafter"/>
</dbReference>
<dbReference type="InterPro" id="IPR023772">
    <property type="entry name" value="DNA-bd_HTH_TetR-type_CS"/>
</dbReference>
<dbReference type="InterPro" id="IPR036271">
    <property type="entry name" value="Tet_transcr_reg_TetR-rel_C_sf"/>
</dbReference>
<organism evidence="6 7">
    <name type="scientific">Tsukamurella tyrosinosolvens</name>
    <dbReference type="NCBI Taxonomy" id="57704"/>
    <lineage>
        <taxon>Bacteria</taxon>
        <taxon>Bacillati</taxon>
        <taxon>Actinomycetota</taxon>
        <taxon>Actinomycetes</taxon>
        <taxon>Mycobacteriales</taxon>
        <taxon>Tsukamurellaceae</taxon>
        <taxon>Tsukamurella</taxon>
    </lineage>
</organism>
<evidence type="ECO:0000259" key="5">
    <source>
        <dbReference type="PROSITE" id="PS50977"/>
    </source>
</evidence>
<name>A0A1H4SK57_TSUTY</name>
<dbReference type="Proteomes" id="UP000182241">
    <property type="component" value="Unassembled WGS sequence"/>
</dbReference>
<evidence type="ECO:0000256" key="4">
    <source>
        <dbReference type="PROSITE-ProRule" id="PRU00335"/>
    </source>
</evidence>
<dbReference type="Pfam" id="PF00440">
    <property type="entry name" value="TetR_N"/>
    <property type="match status" value="1"/>
</dbReference>
<keyword evidence="2 4" id="KW-0238">DNA-binding</keyword>
<dbReference type="EMBL" id="FNSA01000003">
    <property type="protein sequence ID" value="SEC44585.1"/>
    <property type="molecule type" value="Genomic_DNA"/>
</dbReference>
<gene>
    <name evidence="6" type="ORF">SAMN04489793_2312</name>
</gene>